<dbReference type="Proteomes" id="UP000192940">
    <property type="component" value="Chromosome I"/>
</dbReference>
<evidence type="ECO:0000313" key="3">
    <source>
        <dbReference type="Proteomes" id="UP000192940"/>
    </source>
</evidence>
<keyword evidence="3" id="KW-1185">Reference proteome</keyword>
<dbReference type="Pfam" id="PF00534">
    <property type="entry name" value="Glycos_transf_1"/>
    <property type="match status" value="1"/>
</dbReference>
<organism evidence="2 3">
    <name type="scientific">Paenibacillus uliginis N3/975</name>
    <dbReference type="NCBI Taxonomy" id="1313296"/>
    <lineage>
        <taxon>Bacteria</taxon>
        <taxon>Bacillati</taxon>
        <taxon>Bacillota</taxon>
        <taxon>Bacilli</taxon>
        <taxon>Bacillales</taxon>
        <taxon>Paenibacillaceae</taxon>
        <taxon>Paenibacillus</taxon>
    </lineage>
</organism>
<dbReference type="InterPro" id="IPR001296">
    <property type="entry name" value="Glyco_trans_1"/>
</dbReference>
<dbReference type="GO" id="GO:0016757">
    <property type="term" value="F:glycosyltransferase activity"/>
    <property type="evidence" value="ECO:0007669"/>
    <property type="project" value="InterPro"/>
</dbReference>
<feature type="domain" description="Glycosyl transferase family 1" evidence="1">
    <location>
        <begin position="193"/>
        <end position="343"/>
    </location>
</feature>
<dbReference type="InterPro" id="IPR050194">
    <property type="entry name" value="Glycosyltransferase_grp1"/>
</dbReference>
<dbReference type="PANTHER" id="PTHR45947">
    <property type="entry name" value="SULFOQUINOVOSYL TRANSFERASE SQD2"/>
    <property type="match status" value="1"/>
</dbReference>
<dbReference type="Gene3D" id="3.40.50.2000">
    <property type="entry name" value="Glycogen Phosphorylase B"/>
    <property type="match status" value="2"/>
</dbReference>
<sequence>MIKTLLLTNTIAPYRIPVLNKLIEHKDIKLKVWYLEEREKNRQWNINHQEIKYDYECLPGIHTYIQRLDMGVHVNPGIFFRLVRENPDVIITSGYDSLGYWSALFYCRLFRKRLIVWWGSTLDSSRVQNTIVNRARKFFFKSANSFVTYGTESAKCLKHYGVQESKIVVGYNTVDIRYYRNKYHENFVNIEPKPNKNDKVKLLFIGQLIERKGLVQIIEALRLLGNSSWELRIVGSGPDEQKLKQKVREIGLENQIYFEGYKQKEELTDYLIQSHCLLFPSLIEVWGLVVNEALATNTFVLASKYAGATKDIILDQQNGLIIDPMDVNDLLRAFRWLMDNQDYVRSRWKMSLGLWRKLHPNSYARAVSTAIKKAIL</sequence>
<dbReference type="PANTHER" id="PTHR45947:SF3">
    <property type="entry name" value="SULFOQUINOVOSYL TRANSFERASE SQD2"/>
    <property type="match status" value="1"/>
</dbReference>
<keyword evidence="2" id="KW-0808">Transferase</keyword>
<dbReference type="CDD" id="cd03801">
    <property type="entry name" value="GT4_PimA-like"/>
    <property type="match status" value="1"/>
</dbReference>
<proteinExistence type="predicted"/>
<dbReference type="SUPFAM" id="SSF53756">
    <property type="entry name" value="UDP-Glycosyltransferase/glycogen phosphorylase"/>
    <property type="match status" value="1"/>
</dbReference>
<dbReference type="EMBL" id="LT840184">
    <property type="protein sequence ID" value="SMF92154.1"/>
    <property type="molecule type" value="Genomic_DNA"/>
</dbReference>
<evidence type="ECO:0000259" key="1">
    <source>
        <dbReference type="Pfam" id="PF00534"/>
    </source>
</evidence>
<protein>
    <submittedName>
        <fullName evidence="2">Glycosyltransferase</fullName>
    </submittedName>
</protein>
<reference evidence="3" key="1">
    <citation type="submission" date="2017-04" db="EMBL/GenBank/DDBJ databases">
        <authorList>
            <person name="Varghese N."/>
            <person name="Submissions S."/>
        </authorList>
    </citation>
    <scope>NUCLEOTIDE SEQUENCE [LARGE SCALE GENOMIC DNA]</scope>
    <source>
        <strain evidence="3">N3/975</strain>
    </source>
</reference>
<name>A0A1X7HSM0_9BACL</name>
<dbReference type="RefSeq" id="WP_208916294.1">
    <property type="nucleotide sequence ID" value="NZ_LT840184.1"/>
</dbReference>
<gene>
    <name evidence="2" type="ORF">SAMN05661091_5698</name>
</gene>
<accession>A0A1X7HSM0</accession>
<evidence type="ECO:0000313" key="2">
    <source>
        <dbReference type="EMBL" id="SMF92154.1"/>
    </source>
</evidence>
<dbReference type="AlphaFoldDB" id="A0A1X7HSM0"/>
<dbReference type="STRING" id="1313296.SAMN05661091_5698"/>